<feature type="transmembrane region" description="Helical" evidence="8">
    <location>
        <begin position="31"/>
        <end position="49"/>
    </location>
</feature>
<sequence>MDLEKGKKPSEQAAACRIMQLKDKLINLQPVLRAFVFLATAVAAVIMGLNKQSYTTVVAIVGTKPVTQTFTAQFKDTPAFVFFVIANAIVSGYNLVVLVTRRLLQRRTQSDLDFVGHQFCHSGIDGSARKARKHDAIEDWNMSLSGCCYPDASTELIHPRRAHSSRSSHLRKQAWQNLTPNGVQLTQHRLEHLLVTVLSVQEAPKFRQAMIQVAHAIVTCDNWEIALLCHSSTVAVTAIVVTGNVIAEAGEAGHLLKCGDGSGGTGGGGDGVVHGGMELS</sequence>
<organism evidence="10 11">
    <name type="scientific">Leersia perrieri</name>
    <dbReference type="NCBI Taxonomy" id="77586"/>
    <lineage>
        <taxon>Eukaryota</taxon>
        <taxon>Viridiplantae</taxon>
        <taxon>Streptophyta</taxon>
        <taxon>Embryophyta</taxon>
        <taxon>Tracheophyta</taxon>
        <taxon>Spermatophyta</taxon>
        <taxon>Magnoliopsida</taxon>
        <taxon>Liliopsida</taxon>
        <taxon>Poales</taxon>
        <taxon>Poaceae</taxon>
        <taxon>BOP clade</taxon>
        <taxon>Oryzoideae</taxon>
        <taxon>Oryzeae</taxon>
        <taxon>Oryzinae</taxon>
        <taxon>Leersia</taxon>
    </lineage>
</organism>
<dbReference type="InterPro" id="IPR006702">
    <property type="entry name" value="CASP_dom"/>
</dbReference>
<reference evidence="10 11" key="1">
    <citation type="submission" date="2012-08" db="EMBL/GenBank/DDBJ databases">
        <title>Oryza genome evolution.</title>
        <authorList>
            <person name="Wing R.A."/>
        </authorList>
    </citation>
    <scope>NUCLEOTIDE SEQUENCE</scope>
</reference>
<keyword evidence="7 8" id="KW-0472">Membrane</keyword>
<dbReference type="EnsemblPlants" id="LPERR12G15520.1">
    <property type="protein sequence ID" value="LPERR12G15520.1"/>
    <property type="gene ID" value="LPERR12G15520"/>
</dbReference>
<evidence type="ECO:0000256" key="2">
    <source>
        <dbReference type="ARBA" id="ARBA00007651"/>
    </source>
</evidence>
<comment type="similarity">
    <text evidence="2 8">Belongs to the Casparian strip membrane proteins (CASP) family.</text>
</comment>
<keyword evidence="6 8" id="KW-1133">Transmembrane helix</keyword>
<comment type="caution">
    <text evidence="8">Lacks conserved residue(s) required for the propagation of feature annotation.</text>
</comment>
<accession>A0A0D9Y1B5</accession>
<dbReference type="Proteomes" id="UP000032180">
    <property type="component" value="Chromosome 12"/>
</dbReference>
<dbReference type="InterPro" id="IPR006459">
    <property type="entry name" value="CASP/CASPL"/>
</dbReference>
<comment type="subunit">
    <text evidence="3 8">Homodimer and heterodimers.</text>
</comment>
<feature type="domain" description="Casparian strip membrane protein" evidence="9">
    <location>
        <begin position="27"/>
        <end position="105"/>
    </location>
</feature>
<evidence type="ECO:0000313" key="10">
    <source>
        <dbReference type="EnsemblPlants" id="LPERR12G15520.1"/>
    </source>
</evidence>
<feature type="transmembrane region" description="Helical" evidence="8">
    <location>
        <begin position="79"/>
        <end position="99"/>
    </location>
</feature>
<evidence type="ECO:0000256" key="7">
    <source>
        <dbReference type="ARBA" id="ARBA00023136"/>
    </source>
</evidence>
<keyword evidence="5 8" id="KW-0812">Transmembrane</keyword>
<evidence type="ECO:0000256" key="3">
    <source>
        <dbReference type="ARBA" id="ARBA00011489"/>
    </source>
</evidence>
<reference evidence="11" key="2">
    <citation type="submission" date="2013-12" db="EMBL/GenBank/DDBJ databases">
        <authorList>
            <person name="Yu Y."/>
            <person name="Lee S."/>
            <person name="de Baynast K."/>
            <person name="Wissotski M."/>
            <person name="Liu L."/>
            <person name="Talag J."/>
            <person name="Goicoechea J."/>
            <person name="Angelova A."/>
            <person name="Jetty R."/>
            <person name="Kudrna D."/>
            <person name="Golser W."/>
            <person name="Rivera L."/>
            <person name="Zhang J."/>
            <person name="Wing R."/>
        </authorList>
    </citation>
    <scope>NUCLEOTIDE SEQUENCE</scope>
</reference>
<keyword evidence="11" id="KW-1185">Reference proteome</keyword>
<evidence type="ECO:0000313" key="11">
    <source>
        <dbReference type="Proteomes" id="UP000032180"/>
    </source>
</evidence>
<keyword evidence="4 8" id="KW-1003">Cell membrane</keyword>
<dbReference type="AlphaFoldDB" id="A0A0D9Y1B5"/>
<evidence type="ECO:0000259" key="9">
    <source>
        <dbReference type="Pfam" id="PF04535"/>
    </source>
</evidence>
<comment type="subcellular location">
    <subcellularLocation>
        <location evidence="1 8">Cell membrane</location>
        <topology evidence="1 8">Multi-pass membrane protein</topology>
    </subcellularLocation>
</comment>
<reference evidence="10" key="3">
    <citation type="submission" date="2015-04" db="UniProtKB">
        <authorList>
            <consortium name="EnsemblPlants"/>
        </authorList>
    </citation>
    <scope>IDENTIFICATION</scope>
</reference>
<evidence type="ECO:0000256" key="1">
    <source>
        <dbReference type="ARBA" id="ARBA00004651"/>
    </source>
</evidence>
<evidence type="ECO:0000256" key="8">
    <source>
        <dbReference type="RuleBase" id="RU361233"/>
    </source>
</evidence>
<dbReference type="GO" id="GO:0005886">
    <property type="term" value="C:plasma membrane"/>
    <property type="evidence" value="ECO:0007669"/>
    <property type="project" value="UniProtKB-SubCell"/>
</dbReference>
<proteinExistence type="inferred from homology"/>
<protein>
    <recommendedName>
        <fullName evidence="8">CASP-like protein</fullName>
    </recommendedName>
</protein>
<evidence type="ECO:0000256" key="6">
    <source>
        <dbReference type="ARBA" id="ARBA00022989"/>
    </source>
</evidence>
<name>A0A0D9Y1B5_9ORYZ</name>
<dbReference type="Pfam" id="PF04535">
    <property type="entry name" value="CASP_dom"/>
    <property type="match status" value="1"/>
</dbReference>
<dbReference type="NCBIfam" id="TIGR01569">
    <property type="entry name" value="A_tha_TIGR01569"/>
    <property type="match status" value="1"/>
</dbReference>
<evidence type="ECO:0000256" key="5">
    <source>
        <dbReference type="ARBA" id="ARBA00022692"/>
    </source>
</evidence>
<evidence type="ECO:0000256" key="4">
    <source>
        <dbReference type="ARBA" id="ARBA00022475"/>
    </source>
</evidence>
<dbReference type="Gramene" id="LPERR12G15520.1">
    <property type="protein sequence ID" value="LPERR12G15520.1"/>
    <property type="gene ID" value="LPERR12G15520"/>
</dbReference>